<organism evidence="3 4">
    <name type="scientific">Marinobacter halophilus</name>
    <dbReference type="NCBI Taxonomy" id="1323740"/>
    <lineage>
        <taxon>Bacteria</taxon>
        <taxon>Pseudomonadati</taxon>
        <taxon>Pseudomonadota</taxon>
        <taxon>Gammaproteobacteria</taxon>
        <taxon>Pseudomonadales</taxon>
        <taxon>Marinobacteraceae</taxon>
        <taxon>Marinobacter</taxon>
    </lineage>
</organism>
<gene>
    <name evidence="3" type="ORF">C7H08_15405</name>
</gene>
<reference evidence="3 4" key="1">
    <citation type="submission" date="2018-03" db="EMBL/GenBank/DDBJ databases">
        <title>Marinobacter brunus sp. nov., a marine bacterium of Gamma-proteobacteria isolated from the surface seawater of the South China Sea.</title>
        <authorList>
            <person name="Cheng H."/>
            <person name="Wu Y.-H."/>
            <person name="Xamxidin M."/>
            <person name="Xu X.-W."/>
        </authorList>
    </citation>
    <scope>NUCLEOTIDE SEQUENCE [LARGE SCALE GENOMIC DNA]</scope>
    <source>
        <strain evidence="3 4">JCM 30472</strain>
    </source>
</reference>
<evidence type="ECO:0000313" key="3">
    <source>
        <dbReference type="EMBL" id="PSF06491.1"/>
    </source>
</evidence>
<protein>
    <submittedName>
        <fullName evidence="3">PEP-CTERM sorting domain-containing protein</fullName>
    </submittedName>
</protein>
<dbReference type="NCBIfam" id="TIGR02595">
    <property type="entry name" value="PEP_CTERM"/>
    <property type="match status" value="1"/>
</dbReference>
<accession>A0A2T1K8L6</accession>
<sequence>MNTAFKKTLLASLVVPFALGVSSASAAMITEWGFDVTSEFSNAQETFGEIPTLQQPDARTLEWGLSSNKSSLTITDVNSAGGGLFTNVNIVDGGVFTHNNFTQPASGAALESFDLKSSLTLYQIAPTGDAEQTVSRTISSFFDETLDAGVCFPESSVPKCDDIFTIGNIDDIGFTDLGGGVYRLVSDAFIIDDYSYTVFLELEGLGLLSNEACGLAGAVNGCVGLVTAENKSSEFKTRFSINAVEVPEPGTLALLGMGLAGLGLSRRKKAAKA</sequence>
<dbReference type="InterPro" id="IPR013424">
    <property type="entry name" value="Ice-binding_C"/>
</dbReference>
<keyword evidence="4" id="KW-1185">Reference proteome</keyword>
<feature type="domain" description="Ice-binding protein C-terminal" evidence="2">
    <location>
        <begin position="246"/>
        <end position="267"/>
    </location>
</feature>
<keyword evidence="1" id="KW-0732">Signal</keyword>
<name>A0A2T1K8L6_9GAMM</name>
<dbReference type="Proteomes" id="UP000238385">
    <property type="component" value="Unassembled WGS sequence"/>
</dbReference>
<dbReference type="NCBIfam" id="NF038125">
    <property type="entry name" value="PEP_CTERM_THxN"/>
    <property type="match status" value="1"/>
</dbReference>
<evidence type="ECO:0000313" key="4">
    <source>
        <dbReference type="Proteomes" id="UP000238385"/>
    </source>
</evidence>
<evidence type="ECO:0000259" key="2">
    <source>
        <dbReference type="Pfam" id="PF07589"/>
    </source>
</evidence>
<comment type="caution">
    <text evidence="3">The sequence shown here is derived from an EMBL/GenBank/DDBJ whole genome shotgun (WGS) entry which is preliminary data.</text>
</comment>
<dbReference type="AlphaFoldDB" id="A0A2T1K8L6"/>
<evidence type="ECO:0000256" key="1">
    <source>
        <dbReference type="SAM" id="SignalP"/>
    </source>
</evidence>
<feature type="signal peptide" evidence="1">
    <location>
        <begin position="1"/>
        <end position="26"/>
    </location>
</feature>
<feature type="chain" id="PRO_5015584984" evidence="1">
    <location>
        <begin position="27"/>
        <end position="273"/>
    </location>
</feature>
<dbReference type="EMBL" id="PXNN01000017">
    <property type="protein sequence ID" value="PSF06491.1"/>
    <property type="molecule type" value="Genomic_DNA"/>
</dbReference>
<dbReference type="Pfam" id="PF07589">
    <property type="entry name" value="PEP-CTERM"/>
    <property type="match status" value="1"/>
</dbReference>
<proteinExistence type="predicted"/>
<dbReference type="RefSeq" id="WP_106673122.1">
    <property type="nucleotide sequence ID" value="NZ_BMFE01000002.1"/>
</dbReference>
<dbReference type="OrthoDB" id="5787358at2"/>